<evidence type="ECO:0000313" key="1">
    <source>
        <dbReference type="EMBL" id="MBX64628.1"/>
    </source>
</evidence>
<name>A0A2P2QC98_RHIMU</name>
<proteinExistence type="predicted"/>
<reference evidence="1" key="1">
    <citation type="submission" date="2018-02" db="EMBL/GenBank/DDBJ databases">
        <title>Rhizophora mucronata_Transcriptome.</title>
        <authorList>
            <person name="Meera S.P."/>
            <person name="Sreeshan A."/>
            <person name="Augustine A."/>
        </authorList>
    </citation>
    <scope>NUCLEOTIDE SEQUENCE</scope>
    <source>
        <tissue evidence="1">Leaf</tissue>
    </source>
</reference>
<protein>
    <submittedName>
        <fullName evidence="1">Uncharacterized protein</fullName>
    </submittedName>
</protein>
<sequence>MIKLLTIYFCDLNMINLLKPFLFEFRLRLPSFTCAYFFLYPFHFLVHDEWQTLILSCWVCAAGG</sequence>
<accession>A0A2P2QC98</accession>
<dbReference type="AlphaFoldDB" id="A0A2P2QC98"/>
<dbReference type="EMBL" id="GGEC01084144">
    <property type="protein sequence ID" value="MBX64628.1"/>
    <property type="molecule type" value="Transcribed_RNA"/>
</dbReference>
<organism evidence="1">
    <name type="scientific">Rhizophora mucronata</name>
    <name type="common">Asiatic mangrove</name>
    <dbReference type="NCBI Taxonomy" id="61149"/>
    <lineage>
        <taxon>Eukaryota</taxon>
        <taxon>Viridiplantae</taxon>
        <taxon>Streptophyta</taxon>
        <taxon>Embryophyta</taxon>
        <taxon>Tracheophyta</taxon>
        <taxon>Spermatophyta</taxon>
        <taxon>Magnoliopsida</taxon>
        <taxon>eudicotyledons</taxon>
        <taxon>Gunneridae</taxon>
        <taxon>Pentapetalae</taxon>
        <taxon>rosids</taxon>
        <taxon>fabids</taxon>
        <taxon>Malpighiales</taxon>
        <taxon>Rhizophoraceae</taxon>
        <taxon>Rhizophora</taxon>
    </lineage>
</organism>